<dbReference type="GO" id="GO:0042302">
    <property type="term" value="F:structural constituent of cuticle"/>
    <property type="evidence" value="ECO:0007669"/>
    <property type="project" value="UniProtKB-KW"/>
</dbReference>
<proteinExistence type="predicted"/>
<feature type="signal peptide" evidence="3">
    <location>
        <begin position="1"/>
        <end position="23"/>
    </location>
</feature>
<evidence type="ECO:0000256" key="2">
    <source>
        <dbReference type="ARBA" id="ARBA00022737"/>
    </source>
</evidence>
<evidence type="ECO:0000256" key="1">
    <source>
        <dbReference type="ARBA" id="ARBA00022460"/>
    </source>
</evidence>
<keyword evidence="3" id="KW-0732">Signal</keyword>
<dbReference type="Pfam" id="PF08140">
    <property type="entry name" value="Cuticle_1"/>
    <property type="match status" value="3"/>
</dbReference>
<evidence type="ECO:0000313" key="5">
    <source>
        <dbReference type="Proteomes" id="UP000283509"/>
    </source>
</evidence>
<dbReference type="InterPro" id="IPR012539">
    <property type="entry name" value="Cuticle_1"/>
</dbReference>
<reference evidence="4 5" key="2">
    <citation type="submission" date="2019-01" db="EMBL/GenBank/DDBJ databases">
        <title>The decoding of complex shrimp genome reveals the adaptation for benthos swimmer, frequently molting mechanism and breeding impact on genome.</title>
        <authorList>
            <person name="Sun Y."/>
            <person name="Gao Y."/>
            <person name="Yu Y."/>
        </authorList>
    </citation>
    <scope>NUCLEOTIDE SEQUENCE [LARGE SCALE GENOMIC DNA]</scope>
    <source>
        <tissue evidence="4">Muscle</tissue>
    </source>
</reference>
<protein>
    <submittedName>
        <fullName evidence="4">Cuticular protein 34</fullName>
    </submittedName>
</protein>
<feature type="chain" id="PRO_5019472228" evidence="3">
    <location>
        <begin position="24"/>
        <end position="201"/>
    </location>
</feature>
<keyword evidence="1" id="KW-0193">Cuticle</keyword>
<dbReference type="EMBL" id="QCYY01001288">
    <property type="protein sequence ID" value="ROT79113.1"/>
    <property type="molecule type" value="Genomic_DNA"/>
</dbReference>
<gene>
    <name evidence="4" type="ORF">C7M84_002177</name>
</gene>
<keyword evidence="2" id="KW-0677">Repeat</keyword>
<dbReference type="Proteomes" id="UP000283509">
    <property type="component" value="Unassembled WGS sequence"/>
</dbReference>
<comment type="caution">
    <text evidence="4">The sequence shown here is derived from an EMBL/GenBank/DDBJ whole genome shotgun (WGS) entry which is preliminary data.</text>
</comment>
<sequence>MKFFVGTPLLSLWQQAVVACAGARSINSGWVLPAGNIGTSGILRKDGSTNLFGHDFAHSIISIGPAGIILKDGPPIQLDADLNMVGRSKRSTVGFVNNVGSIGRSGIVRKDGTIEQFDSALAHDIAYFGPTGIILKNGPPIHLNENLNTMGRTKRHTVGPSGMITSWGQAIQFKEPFATIILDGPSGFQLSDGTLVQKPAQ</sequence>
<reference evidence="4 5" key="1">
    <citation type="submission" date="2018-04" db="EMBL/GenBank/DDBJ databases">
        <authorList>
            <person name="Zhang X."/>
            <person name="Yuan J."/>
            <person name="Li F."/>
            <person name="Xiang J."/>
        </authorList>
    </citation>
    <scope>NUCLEOTIDE SEQUENCE [LARGE SCALE GENOMIC DNA]</scope>
    <source>
        <tissue evidence="4">Muscle</tissue>
    </source>
</reference>
<evidence type="ECO:0000313" key="4">
    <source>
        <dbReference type="EMBL" id="ROT79113.1"/>
    </source>
</evidence>
<name>A0A423TRQ2_PENVA</name>
<accession>A0A423TRQ2</accession>
<dbReference type="AlphaFoldDB" id="A0A423TRQ2"/>
<organism evidence="4 5">
    <name type="scientific">Penaeus vannamei</name>
    <name type="common">Whiteleg shrimp</name>
    <name type="synonym">Litopenaeus vannamei</name>
    <dbReference type="NCBI Taxonomy" id="6689"/>
    <lineage>
        <taxon>Eukaryota</taxon>
        <taxon>Metazoa</taxon>
        <taxon>Ecdysozoa</taxon>
        <taxon>Arthropoda</taxon>
        <taxon>Crustacea</taxon>
        <taxon>Multicrustacea</taxon>
        <taxon>Malacostraca</taxon>
        <taxon>Eumalacostraca</taxon>
        <taxon>Eucarida</taxon>
        <taxon>Decapoda</taxon>
        <taxon>Dendrobranchiata</taxon>
        <taxon>Penaeoidea</taxon>
        <taxon>Penaeidae</taxon>
        <taxon>Penaeus</taxon>
    </lineage>
</organism>
<evidence type="ECO:0000256" key="3">
    <source>
        <dbReference type="SAM" id="SignalP"/>
    </source>
</evidence>
<dbReference type="PROSITE" id="PS51257">
    <property type="entry name" value="PROKAR_LIPOPROTEIN"/>
    <property type="match status" value="1"/>
</dbReference>
<keyword evidence="5" id="KW-1185">Reference proteome</keyword>
<dbReference type="OrthoDB" id="6349293at2759"/>